<protein>
    <submittedName>
        <fullName evidence="2">Uncharacterized protein</fullName>
    </submittedName>
</protein>
<dbReference type="EMBL" id="SSTE01021801">
    <property type="protein sequence ID" value="KAA0032227.1"/>
    <property type="molecule type" value="Genomic_DNA"/>
</dbReference>
<dbReference type="Proteomes" id="UP000321947">
    <property type="component" value="Unassembled WGS sequence"/>
</dbReference>
<organism evidence="2 4">
    <name type="scientific">Cucumis melo var. makuwa</name>
    <name type="common">Oriental melon</name>
    <dbReference type="NCBI Taxonomy" id="1194695"/>
    <lineage>
        <taxon>Eukaryota</taxon>
        <taxon>Viridiplantae</taxon>
        <taxon>Streptophyta</taxon>
        <taxon>Embryophyta</taxon>
        <taxon>Tracheophyta</taxon>
        <taxon>Spermatophyta</taxon>
        <taxon>Magnoliopsida</taxon>
        <taxon>eudicotyledons</taxon>
        <taxon>Gunneridae</taxon>
        <taxon>Pentapetalae</taxon>
        <taxon>rosids</taxon>
        <taxon>fabids</taxon>
        <taxon>Cucurbitales</taxon>
        <taxon>Cucurbitaceae</taxon>
        <taxon>Benincaseae</taxon>
        <taxon>Cucumis</taxon>
    </lineage>
</organism>
<comment type="caution">
    <text evidence="2">The sequence shown here is derived from an EMBL/GenBank/DDBJ whole genome shotgun (WGS) entry which is preliminary data.</text>
</comment>
<evidence type="ECO:0000313" key="1">
    <source>
        <dbReference type="EMBL" id="KAA0032227.1"/>
    </source>
</evidence>
<evidence type="ECO:0000313" key="2">
    <source>
        <dbReference type="EMBL" id="TYK22174.1"/>
    </source>
</evidence>
<proteinExistence type="predicted"/>
<evidence type="ECO:0000313" key="3">
    <source>
        <dbReference type="Proteomes" id="UP000321393"/>
    </source>
</evidence>
<dbReference type="PANTHER" id="PTHR33067">
    <property type="entry name" value="RNA-DIRECTED DNA POLYMERASE-RELATED"/>
    <property type="match status" value="1"/>
</dbReference>
<dbReference type="Proteomes" id="UP000321393">
    <property type="component" value="Unassembled WGS sequence"/>
</dbReference>
<sequence length="113" mass="12831">MTECEIVALMQVIIDVFKNGVPENMKDPESFTVPCSIGNVDLGRSLFDLGASCTLIDVHQGKLTMWLNHQEDYCKEEVFAKLLSSEEIYEEEFPEGILEEMNVVCDARKLECH</sequence>
<reference evidence="3 4" key="1">
    <citation type="submission" date="2019-08" db="EMBL/GenBank/DDBJ databases">
        <title>Draft genome sequences of two oriental melons (Cucumis melo L. var makuwa).</title>
        <authorList>
            <person name="Kwon S.-Y."/>
        </authorList>
    </citation>
    <scope>NUCLEOTIDE SEQUENCE [LARGE SCALE GENOMIC DNA]</scope>
    <source>
        <strain evidence="4">cv. Chang Bougi</strain>
        <strain evidence="3">cv. SW 3</strain>
        <tissue evidence="2">Leaf</tissue>
    </source>
</reference>
<name>A0A5D3DF12_CUCMM</name>
<dbReference type="AlphaFoldDB" id="A0A5D3DF12"/>
<accession>A0A5D3DF12</accession>
<dbReference type="EMBL" id="SSTD01005204">
    <property type="protein sequence ID" value="TYK22174.1"/>
    <property type="molecule type" value="Genomic_DNA"/>
</dbReference>
<evidence type="ECO:0000313" key="4">
    <source>
        <dbReference type="Proteomes" id="UP000321947"/>
    </source>
</evidence>
<dbReference type="PANTHER" id="PTHR33067:SF39">
    <property type="entry name" value="TRANSCRIPTION FACTOR INTERACTOR AND REGULATOR CCHC(ZN) FAMILY"/>
    <property type="match status" value="1"/>
</dbReference>
<dbReference type="OrthoDB" id="1113345at2759"/>
<gene>
    <name evidence="2" type="ORF">E5676_scaffold333G00350</name>
    <name evidence="1" type="ORF">E6C27_scaffold219G00420</name>
</gene>